<feature type="domain" description="Chitin-binding type-2" evidence="3">
    <location>
        <begin position="91"/>
        <end position="143"/>
    </location>
</feature>
<evidence type="ECO:0000256" key="2">
    <source>
        <dbReference type="SAM" id="SignalP"/>
    </source>
</evidence>
<feature type="chain" id="PRO_5045903804" description="Chitin-binding type-2 domain-containing protein" evidence="2">
    <location>
        <begin position="23"/>
        <end position="268"/>
    </location>
</feature>
<feature type="transmembrane region" description="Helical" evidence="1">
    <location>
        <begin position="178"/>
        <end position="204"/>
    </location>
</feature>
<organism evidence="4 5">
    <name type="scientific">Orchesella dallaii</name>
    <dbReference type="NCBI Taxonomy" id="48710"/>
    <lineage>
        <taxon>Eukaryota</taxon>
        <taxon>Metazoa</taxon>
        <taxon>Ecdysozoa</taxon>
        <taxon>Arthropoda</taxon>
        <taxon>Hexapoda</taxon>
        <taxon>Collembola</taxon>
        <taxon>Entomobryomorpha</taxon>
        <taxon>Entomobryoidea</taxon>
        <taxon>Orchesellidae</taxon>
        <taxon>Orchesellinae</taxon>
        <taxon>Orchesella</taxon>
    </lineage>
</organism>
<evidence type="ECO:0000313" key="4">
    <source>
        <dbReference type="EMBL" id="CAL8090347.1"/>
    </source>
</evidence>
<name>A0ABP1Q5P4_9HEXA</name>
<dbReference type="SMART" id="SM00494">
    <property type="entry name" value="ChtBD2"/>
    <property type="match status" value="1"/>
</dbReference>
<keyword evidence="1" id="KW-0812">Transmembrane</keyword>
<evidence type="ECO:0000313" key="5">
    <source>
        <dbReference type="Proteomes" id="UP001642540"/>
    </source>
</evidence>
<protein>
    <recommendedName>
        <fullName evidence="3">Chitin-binding type-2 domain-containing protein</fullName>
    </recommendedName>
</protein>
<sequence length="268" mass="30836">MNLYTKNLLLVYVFSFVKPSCCQELEPGLVKDATLSITSTDVPQTTKLEEITKSLPIDSGESILVKSTASNESLENSSESNNEIYGSHNDYICKSLDGLFPDPQHRHKFIHCFGGRPTRRECEPLGTVYDEEQQICIRETDELPISLQFFKVFIWFVDATRSSENSTRSMEKWEGWEVYVKVTLTAVIVLILNTMTVFGLYLLFRTKVSKPSYNDIDPFISDINEFRGYRYYRPSCPTTVELDSLRPSSLHLDRIIIADRRHYATTRL</sequence>
<comment type="caution">
    <text evidence="4">The sequence shown here is derived from an EMBL/GenBank/DDBJ whole genome shotgun (WGS) entry which is preliminary data.</text>
</comment>
<keyword evidence="2" id="KW-0732">Signal</keyword>
<dbReference type="Gene3D" id="3.20.20.80">
    <property type="entry name" value="Glycosidases"/>
    <property type="match status" value="1"/>
</dbReference>
<reference evidence="4 5" key="1">
    <citation type="submission" date="2024-08" db="EMBL/GenBank/DDBJ databases">
        <authorList>
            <person name="Cucini C."/>
            <person name="Frati F."/>
        </authorList>
    </citation>
    <scope>NUCLEOTIDE SEQUENCE [LARGE SCALE GENOMIC DNA]</scope>
</reference>
<dbReference type="SUPFAM" id="SSF57625">
    <property type="entry name" value="Invertebrate chitin-binding proteins"/>
    <property type="match status" value="1"/>
</dbReference>
<proteinExistence type="predicted"/>
<feature type="signal peptide" evidence="2">
    <location>
        <begin position="1"/>
        <end position="22"/>
    </location>
</feature>
<dbReference type="Pfam" id="PF01607">
    <property type="entry name" value="CBM_14"/>
    <property type="match status" value="1"/>
</dbReference>
<evidence type="ECO:0000259" key="3">
    <source>
        <dbReference type="SMART" id="SM00494"/>
    </source>
</evidence>
<accession>A0ABP1Q5P4</accession>
<gene>
    <name evidence="4" type="ORF">ODALV1_LOCUS7614</name>
</gene>
<evidence type="ECO:0000256" key="1">
    <source>
        <dbReference type="SAM" id="Phobius"/>
    </source>
</evidence>
<keyword evidence="5" id="KW-1185">Reference proteome</keyword>
<dbReference type="Proteomes" id="UP001642540">
    <property type="component" value="Unassembled WGS sequence"/>
</dbReference>
<keyword evidence="1" id="KW-0472">Membrane</keyword>
<dbReference type="InterPro" id="IPR036508">
    <property type="entry name" value="Chitin-bd_dom_sf"/>
</dbReference>
<dbReference type="InterPro" id="IPR002557">
    <property type="entry name" value="Chitin-bd_dom"/>
</dbReference>
<dbReference type="EMBL" id="CAXLJM020000024">
    <property type="protein sequence ID" value="CAL8090347.1"/>
    <property type="molecule type" value="Genomic_DNA"/>
</dbReference>
<keyword evidence="1" id="KW-1133">Transmembrane helix</keyword>